<evidence type="ECO:0000313" key="4">
    <source>
        <dbReference type="Proteomes" id="UP000557566"/>
    </source>
</evidence>
<sequence length="205" mass="21377">MPQAAVETLAAVRRRNGLIFDRATETPSPTTAAAAVSAAASPSPSSAAAAASSSGSAFKGTECFTTSVFDTTICELTTNRAGRLRTGSCHPTPTTASACRPSLLCTTDTSNNDVCMVRRDDLDTGGVVLAALFGALVALAIVALAFLCCRDRRQQKRFAAKAEALALARAHTLKRPARQDARTPLMRQQEGAPGSPNPFQDPSQP</sequence>
<dbReference type="EMBL" id="JAAVMX010000007">
    <property type="protein sequence ID" value="KAF4506223.1"/>
    <property type="molecule type" value="Genomic_DNA"/>
</dbReference>
<keyword evidence="2" id="KW-0812">Transmembrane</keyword>
<feature type="transmembrane region" description="Helical" evidence="2">
    <location>
        <begin position="126"/>
        <end position="148"/>
    </location>
</feature>
<name>A0A8H4LV76_9HYPO</name>
<evidence type="ECO:0000313" key="3">
    <source>
        <dbReference type="EMBL" id="KAF4506223.1"/>
    </source>
</evidence>
<accession>A0A8H4LV76</accession>
<dbReference type="Proteomes" id="UP000557566">
    <property type="component" value="Unassembled WGS sequence"/>
</dbReference>
<proteinExistence type="predicted"/>
<keyword evidence="2" id="KW-0472">Membrane</keyword>
<evidence type="ECO:0000256" key="2">
    <source>
        <dbReference type="SAM" id="Phobius"/>
    </source>
</evidence>
<evidence type="ECO:0000256" key="1">
    <source>
        <dbReference type="SAM" id="MobiDB-lite"/>
    </source>
</evidence>
<dbReference type="OrthoDB" id="3630276at2759"/>
<keyword evidence="2" id="KW-1133">Transmembrane helix</keyword>
<organism evidence="3 4">
    <name type="scientific">Ophiocordyceps sinensis</name>
    <dbReference type="NCBI Taxonomy" id="72228"/>
    <lineage>
        <taxon>Eukaryota</taxon>
        <taxon>Fungi</taxon>
        <taxon>Dikarya</taxon>
        <taxon>Ascomycota</taxon>
        <taxon>Pezizomycotina</taxon>
        <taxon>Sordariomycetes</taxon>
        <taxon>Hypocreomycetidae</taxon>
        <taxon>Hypocreales</taxon>
        <taxon>Ophiocordycipitaceae</taxon>
        <taxon>Ophiocordyceps</taxon>
    </lineage>
</organism>
<dbReference type="AlphaFoldDB" id="A0A8H4LV76"/>
<comment type="caution">
    <text evidence="3">The sequence shown here is derived from an EMBL/GenBank/DDBJ whole genome shotgun (WGS) entry which is preliminary data.</text>
</comment>
<feature type="region of interest" description="Disordered" evidence="1">
    <location>
        <begin position="173"/>
        <end position="205"/>
    </location>
</feature>
<keyword evidence="4" id="KW-1185">Reference proteome</keyword>
<gene>
    <name evidence="3" type="ORF">G6O67_006326</name>
</gene>
<reference evidence="3 4" key="1">
    <citation type="journal article" date="2020" name="Genome Biol. Evol.">
        <title>A new high-quality draft genome assembly of the Chinese cordyceps Ophiocordyceps sinensis.</title>
        <authorList>
            <person name="Shu R."/>
            <person name="Zhang J."/>
            <person name="Meng Q."/>
            <person name="Zhang H."/>
            <person name="Zhou G."/>
            <person name="Li M."/>
            <person name="Wu P."/>
            <person name="Zhao Y."/>
            <person name="Chen C."/>
            <person name="Qin Q."/>
        </authorList>
    </citation>
    <scope>NUCLEOTIDE SEQUENCE [LARGE SCALE GENOMIC DNA]</scope>
    <source>
        <strain evidence="3 4">IOZ07</strain>
    </source>
</reference>
<protein>
    <submittedName>
        <fullName evidence="3">Uncharacterized protein</fullName>
    </submittedName>
</protein>